<sequence length="63" mass="7491">MRKNFILKVIIELVWFVICSTTILSTIFKTNFPTLIRFVIFMLICWIGNIIINYIFYKKNAGN</sequence>
<name>A0A9W5XZX0_9CLOT</name>
<dbReference type="Proteomes" id="UP001057868">
    <property type="component" value="Unassembled WGS sequence"/>
</dbReference>
<reference evidence="2" key="1">
    <citation type="journal article" date="2023" name="Int. J. Syst. Evol. Microbiol.">
        <title>&lt;i&gt;Clostridium folliculivorans&lt;/i&gt; sp. nov., isolated from soil samples of an organic paddy in Japan.</title>
        <authorList>
            <person name="Tazawa J."/>
            <person name="Kobayashi H."/>
            <person name="Tanizawa Y."/>
            <person name="Uchino A."/>
            <person name="Tanaka F."/>
            <person name="Urashima Y."/>
            <person name="Miura S."/>
            <person name="Sakamoto M."/>
            <person name="Ohkuma M."/>
            <person name="Tohno M."/>
        </authorList>
    </citation>
    <scope>NUCLEOTIDE SEQUENCE</scope>
    <source>
        <strain evidence="2">D1-1</strain>
    </source>
</reference>
<dbReference type="AlphaFoldDB" id="A0A9W5XZX0"/>
<keyword evidence="1" id="KW-1133">Transmembrane helix</keyword>
<keyword evidence="3" id="KW-1185">Reference proteome</keyword>
<evidence type="ECO:0000313" key="3">
    <source>
        <dbReference type="Proteomes" id="UP001057868"/>
    </source>
</evidence>
<organism evidence="2 3">
    <name type="scientific">Clostridium folliculivorans</name>
    <dbReference type="NCBI Taxonomy" id="2886038"/>
    <lineage>
        <taxon>Bacteria</taxon>
        <taxon>Bacillati</taxon>
        <taxon>Bacillota</taxon>
        <taxon>Clostridia</taxon>
        <taxon>Eubacteriales</taxon>
        <taxon>Clostridiaceae</taxon>
        <taxon>Clostridium</taxon>
    </lineage>
</organism>
<proteinExistence type="predicted"/>
<keyword evidence="1" id="KW-0812">Transmembrane</keyword>
<feature type="transmembrane region" description="Helical" evidence="1">
    <location>
        <begin position="5"/>
        <end position="28"/>
    </location>
</feature>
<accession>A0A9W5XZX0</accession>
<comment type="caution">
    <text evidence="2">The sequence shown here is derived from an EMBL/GenBank/DDBJ whole genome shotgun (WGS) entry which is preliminary data.</text>
</comment>
<evidence type="ECO:0000313" key="2">
    <source>
        <dbReference type="EMBL" id="GKU24010.1"/>
    </source>
</evidence>
<gene>
    <name evidence="2" type="ORF">CFOLD11_08360</name>
</gene>
<dbReference type="EMBL" id="BQXY01000001">
    <property type="protein sequence ID" value="GKU24010.1"/>
    <property type="molecule type" value="Genomic_DNA"/>
</dbReference>
<protein>
    <submittedName>
        <fullName evidence="2">Uncharacterized protein</fullName>
    </submittedName>
</protein>
<keyword evidence="1" id="KW-0472">Membrane</keyword>
<feature type="transmembrane region" description="Helical" evidence="1">
    <location>
        <begin position="34"/>
        <end position="57"/>
    </location>
</feature>
<evidence type="ECO:0000256" key="1">
    <source>
        <dbReference type="SAM" id="Phobius"/>
    </source>
</evidence>